<evidence type="ECO:0000256" key="1">
    <source>
        <dbReference type="ARBA" id="ARBA00010613"/>
    </source>
</evidence>
<dbReference type="PANTHER" id="PTHR23088:SF27">
    <property type="entry name" value="DEAMINATED GLUTATHIONE AMIDASE"/>
    <property type="match status" value="1"/>
</dbReference>
<evidence type="ECO:0000259" key="2">
    <source>
        <dbReference type="PROSITE" id="PS50263"/>
    </source>
</evidence>
<dbReference type="InterPro" id="IPR003010">
    <property type="entry name" value="C-N_Hydrolase"/>
</dbReference>
<dbReference type="PANTHER" id="PTHR23088">
    <property type="entry name" value="NITRILASE-RELATED"/>
    <property type="match status" value="1"/>
</dbReference>
<dbReference type="Gene3D" id="3.60.110.10">
    <property type="entry name" value="Carbon-nitrogen hydrolase"/>
    <property type="match status" value="1"/>
</dbReference>
<dbReference type="InterPro" id="IPR001110">
    <property type="entry name" value="UPF0012_CS"/>
</dbReference>
<gene>
    <name evidence="3" type="ORF">CVV65_15430</name>
</gene>
<reference evidence="4" key="1">
    <citation type="submission" date="2017-11" db="EMBL/GenBank/DDBJ databases">
        <title>Complete Genome Sequence of Kyrpidia sp. Strain EA-1, a thermophilic, hydrogen-oxidizing Bacterium, isolated from the Azores.</title>
        <authorList>
            <person name="Reiner J.E."/>
            <person name="Lapp C.J."/>
            <person name="Bunk B."/>
            <person name="Gescher J."/>
        </authorList>
    </citation>
    <scope>NUCLEOTIDE SEQUENCE [LARGE SCALE GENOMIC DNA]</scope>
    <source>
        <strain evidence="4">EA-1</strain>
    </source>
</reference>
<dbReference type="CDD" id="cd07583">
    <property type="entry name" value="nitrilase_5"/>
    <property type="match status" value="1"/>
</dbReference>
<keyword evidence="3" id="KW-0378">Hydrolase</keyword>
<keyword evidence="4" id="KW-1185">Reference proteome</keyword>
<name>A0A2K8N9W9_9BACL</name>
<dbReference type="InterPro" id="IPR036526">
    <property type="entry name" value="C-N_Hydrolase_sf"/>
</dbReference>
<proteinExistence type="inferred from homology"/>
<accession>A0A2K8N9W9</accession>
<dbReference type="KEGG" id="kyr:CVV65_15430"/>
<comment type="similarity">
    <text evidence="1">Belongs to the carbon-nitrogen hydrolase superfamily. NIT1/NIT2 family.</text>
</comment>
<dbReference type="EMBL" id="CP024955">
    <property type="protein sequence ID" value="ATY86146.1"/>
    <property type="molecule type" value="Genomic_DNA"/>
</dbReference>
<dbReference type="PROSITE" id="PS01227">
    <property type="entry name" value="UPF0012"/>
    <property type="match status" value="1"/>
</dbReference>
<sequence length="276" mass="30763">METERRKRGVTMRVALCQMEVVQGDRAGNRSRAEAMVRESAGRRADVVVLPEMWTCGYDFAHLSEHTEEIDGETATLLGRWARQYGIWLVGGSFPIEFADGVSNTALTFAPDGTLVNLYRKIHLIGLMDEDRYLVPGETRATFALGETGTPDSTRAGVMICYDLRFPELARAHVLEGAEVLFLPAEWPVQRADHWRTLLIARAIENQAFVIGVNIVGRNDRDRFTGGSLAVDPWGRVVTEAGTKPGIVYADLDLSIVADVRQKMTVLKDRRPKAYL</sequence>
<dbReference type="Proteomes" id="UP000231932">
    <property type="component" value="Chromosome"/>
</dbReference>
<protein>
    <submittedName>
        <fullName evidence="3">Carbon-nitrogen family hydrolase</fullName>
    </submittedName>
</protein>
<organism evidence="3 4">
    <name type="scientific">Kyrpidia spormannii</name>
    <dbReference type="NCBI Taxonomy" id="2055160"/>
    <lineage>
        <taxon>Bacteria</taxon>
        <taxon>Bacillati</taxon>
        <taxon>Bacillota</taxon>
        <taxon>Bacilli</taxon>
        <taxon>Bacillales</taxon>
        <taxon>Alicyclobacillaceae</taxon>
        <taxon>Kyrpidia</taxon>
    </lineage>
</organism>
<dbReference type="SUPFAM" id="SSF56317">
    <property type="entry name" value="Carbon-nitrogen hydrolase"/>
    <property type="match status" value="1"/>
</dbReference>
<evidence type="ECO:0000313" key="4">
    <source>
        <dbReference type="Proteomes" id="UP000231932"/>
    </source>
</evidence>
<dbReference type="GO" id="GO:0016787">
    <property type="term" value="F:hydrolase activity"/>
    <property type="evidence" value="ECO:0007669"/>
    <property type="project" value="UniProtKB-KW"/>
</dbReference>
<evidence type="ECO:0000313" key="3">
    <source>
        <dbReference type="EMBL" id="ATY86146.1"/>
    </source>
</evidence>
<dbReference type="AlphaFoldDB" id="A0A2K8N9W9"/>
<feature type="domain" description="CN hydrolase" evidence="2">
    <location>
        <begin position="12"/>
        <end position="254"/>
    </location>
</feature>
<dbReference type="PROSITE" id="PS50263">
    <property type="entry name" value="CN_HYDROLASE"/>
    <property type="match status" value="1"/>
</dbReference>
<dbReference type="Pfam" id="PF00795">
    <property type="entry name" value="CN_hydrolase"/>
    <property type="match status" value="1"/>
</dbReference>